<sequence length="177" mass="18176">MHHLIRRSLRIAACAALGVVLGLGLTAAGAGCGNCDGAIRELVVRSADACHLEDCVEDGGVYHVGPDVSLRVVGDGPNEESEPLLSDSGVAADTFFLLDQDGQRVAATVGADAGGHACRRGVGFNLTPDEPLAPGTYTAVLLLDDLAWPLAGGAAVQRHEGKDAFVRQLEVVADANP</sequence>
<reference evidence="2" key="1">
    <citation type="submission" date="2021-08" db="EMBL/GenBank/DDBJ databases">
        <authorList>
            <person name="Stevens D.C."/>
        </authorList>
    </citation>
    <scope>NUCLEOTIDE SEQUENCE</scope>
    <source>
        <strain evidence="2">DSM 53165</strain>
    </source>
</reference>
<dbReference type="PROSITE" id="PS51257">
    <property type="entry name" value="PROKAR_LIPOPROTEIN"/>
    <property type="match status" value="1"/>
</dbReference>
<proteinExistence type="predicted"/>
<comment type="caution">
    <text evidence="2">The sequence shown here is derived from an EMBL/GenBank/DDBJ whole genome shotgun (WGS) entry which is preliminary data.</text>
</comment>
<organism evidence="2 3">
    <name type="scientific">Nannocystis pusilla</name>
    <dbReference type="NCBI Taxonomy" id="889268"/>
    <lineage>
        <taxon>Bacteria</taxon>
        <taxon>Pseudomonadati</taxon>
        <taxon>Myxococcota</taxon>
        <taxon>Polyangia</taxon>
        <taxon>Nannocystales</taxon>
        <taxon>Nannocystaceae</taxon>
        <taxon>Nannocystis</taxon>
    </lineage>
</organism>
<gene>
    <name evidence="2" type="ORF">K7C98_15855</name>
</gene>
<keyword evidence="1" id="KW-0732">Signal</keyword>
<feature type="chain" id="PRO_5045367239" evidence="1">
    <location>
        <begin position="31"/>
        <end position="177"/>
    </location>
</feature>
<evidence type="ECO:0000256" key="1">
    <source>
        <dbReference type="SAM" id="SignalP"/>
    </source>
</evidence>
<protein>
    <submittedName>
        <fullName evidence="2">Ig-like domain-containing protein</fullName>
    </submittedName>
</protein>
<dbReference type="RefSeq" id="WP_224192507.1">
    <property type="nucleotide sequence ID" value="NZ_JAIRAU010000019.1"/>
</dbReference>
<name>A0ABS7TR84_9BACT</name>
<evidence type="ECO:0000313" key="2">
    <source>
        <dbReference type="EMBL" id="MBZ5710737.1"/>
    </source>
</evidence>
<dbReference type="Proteomes" id="UP001139031">
    <property type="component" value="Unassembled WGS sequence"/>
</dbReference>
<evidence type="ECO:0000313" key="3">
    <source>
        <dbReference type="Proteomes" id="UP001139031"/>
    </source>
</evidence>
<accession>A0ABS7TR84</accession>
<dbReference type="EMBL" id="JAIRAU010000019">
    <property type="protein sequence ID" value="MBZ5710737.1"/>
    <property type="molecule type" value="Genomic_DNA"/>
</dbReference>
<feature type="signal peptide" evidence="1">
    <location>
        <begin position="1"/>
        <end position="30"/>
    </location>
</feature>
<keyword evidence="3" id="KW-1185">Reference proteome</keyword>